<dbReference type="InterPro" id="IPR036443">
    <property type="entry name" value="Znf_RanBP2_sf"/>
</dbReference>
<feature type="domain" description="RanBP2-type" evidence="5">
    <location>
        <begin position="369"/>
        <end position="398"/>
    </location>
</feature>
<dbReference type="SMART" id="SM00547">
    <property type="entry name" value="ZnF_RBZ"/>
    <property type="match status" value="5"/>
</dbReference>
<feature type="domain" description="RanBP2-type" evidence="5">
    <location>
        <begin position="203"/>
        <end position="232"/>
    </location>
</feature>
<dbReference type="InterPro" id="IPR001876">
    <property type="entry name" value="Znf_RanBP2"/>
</dbReference>
<dbReference type="Gene3D" id="4.10.1060.10">
    <property type="entry name" value="Zinc finger, RanBP2-type"/>
    <property type="match status" value="5"/>
</dbReference>
<keyword evidence="2 4" id="KW-0863">Zinc-finger</keyword>
<dbReference type="SUPFAM" id="SSF90209">
    <property type="entry name" value="Ran binding protein zinc finger-like"/>
    <property type="match status" value="5"/>
</dbReference>
<feature type="domain" description="RanBP2-type" evidence="5">
    <location>
        <begin position="247"/>
        <end position="276"/>
    </location>
</feature>
<evidence type="ECO:0000313" key="6">
    <source>
        <dbReference type="EMBL" id="CAJ1377414.1"/>
    </source>
</evidence>
<gene>
    <name evidence="6" type="ORF">EVOR1521_LOCUS6219</name>
</gene>
<evidence type="ECO:0000256" key="3">
    <source>
        <dbReference type="ARBA" id="ARBA00022833"/>
    </source>
</evidence>
<dbReference type="Pfam" id="PF00641">
    <property type="entry name" value="Zn_ribbon_RanBP"/>
    <property type="match status" value="1"/>
</dbReference>
<keyword evidence="1" id="KW-0479">Metal-binding</keyword>
<proteinExistence type="predicted"/>
<protein>
    <recommendedName>
        <fullName evidence="5">RanBP2-type domain-containing protein</fullName>
    </recommendedName>
</protein>
<evidence type="ECO:0000256" key="2">
    <source>
        <dbReference type="ARBA" id="ARBA00022771"/>
    </source>
</evidence>
<dbReference type="PROSITE" id="PS50199">
    <property type="entry name" value="ZF_RANBP2_2"/>
    <property type="match status" value="5"/>
</dbReference>
<evidence type="ECO:0000259" key="5">
    <source>
        <dbReference type="PROSITE" id="PS50199"/>
    </source>
</evidence>
<accession>A0AA36MLW1</accession>
<dbReference type="PANTHER" id="PTHR23111:SF40">
    <property type="entry name" value="RNA-BINDING PROTEIN INVOLVED IN HETEROCHROMATIN ASSEMBLY-RELATED"/>
    <property type="match status" value="1"/>
</dbReference>
<dbReference type="GO" id="GO:0003729">
    <property type="term" value="F:mRNA binding"/>
    <property type="evidence" value="ECO:0007669"/>
    <property type="project" value="TreeGrafter"/>
</dbReference>
<keyword evidence="3" id="KW-0862">Zinc</keyword>
<evidence type="ECO:0000256" key="4">
    <source>
        <dbReference type="PROSITE-ProRule" id="PRU00322"/>
    </source>
</evidence>
<dbReference type="EMBL" id="CAUJNA010000460">
    <property type="protein sequence ID" value="CAJ1377414.1"/>
    <property type="molecule type" value="Genomic_DNA"/>
</dbReference>
<feature type="domain" description="RanBP2-type" evidence="5">
    <location>
        <begin position="156"/>
        <end position="185"/>
    </location>
</feature>
<evidence type="ECO:0000256" key="1">
    <source>
        <dbReference type="ARBA" id="ARBA00022723"/>
    </source>
</evidence>
<organism evidence="6 7">
    <name type="scientific">Effrenium voratum</name>
    <dbReference type="NCBI Taxonomy" id="2562239"/>
    <lineage>
        <taxon>Eukaryota</taxon>
        <taxon>Sar</taxon>
        <taxon>Alveolata</taxon>
        <taxon>Dinophyceae</taxon>
        <taxon>Suessiales</taxon>
        <taxon>Symbiodiniaceae</taxon>
        <taxon>Effrenium</taxon>
    </lineage>
</organism>
<dbReference type="GO" id="GO:0008270">
    <property type="term" value="F:zinc ion binding"/>
    <property type="evidence" value="ECO:0007669"/>
    <property type="project" value="UniProtKB-KW"/>
</dbReference>
<comment type="caution">
    <text evidence="6">The sequence shown here is derived from an EMBL/GenBank/DDBJ whole genome shotgun (WGS) entry which is preliminary data.</text>
</comment>
<name>A0AA36MLW1_9DINO</name>
<keyword evidence="7" id="KW-1185">Reference proteome</keyword>
<reference evidence="6" key="1">
    <citation type="submission" date="2023-08" db="EMBL/GenBank/DDBJ databases">
        <authorList>
            <person name="Chen Y."/>
            <person name="Shah S."/>
            <person name="Dougan E. K."/>
            <person name="Thang M."/>
            <person name="Chan C."/>
        </authorList>
    </citation>
    <scope>NUCLEOTIDE SEQUENCE</scope>
</reference>
<dbReference type="AlphaFoldDB" id="A0AA36MLW1"/>
<feature type="domain" description="RanBP2-type" evidence="5">
    <location>
        <begin position="302"/>
        <end position="331"/>
    </location>
</feature>
<evidence type="ECO:0000313" key="7">
    <source>
        <dbReference type="Proteomes" id="UP001178507"/>
    </source>
</evidence>
<dbReference type="PANTHER" id="PTHR23111">
    <property type="entry name" value="ZINC FINGER PROTEIN"/>
    <property type="match status" value="1"/>
</dbReference>
<sequence>MGSSSVRKYEWAGIACQRVQRLAMSEAAPDFSAFLQAQAAQAGQTETALAATAPEGADANALLQQMALSGFPGMAGVGIPGLAAVPGVAGVGGVAGVAGVPGVPVVHPGYAAAAAALQQNAVALYYQALQSLAASGATAQPEAAATGGGGGGFSTKPGDWNCKSCGDLQFARNTKCRRCGADKPSDSELAGRPVVAADGRPMRPGDWICPNCSDHVFAKNDACRKCGTTRPPEVLAALAARSTQVARDGDWNCKMCGDLQFARNATCRRCGAEKPSDAGLTPAVATAPATPLAVRSPGGDMRPGDWNCPRCHDHVFARNEHCRRCGTTRPTGADMAAMAAAGTLPPTIAAAQIGGGDARGGGGGGGDMKPGDWRCPQCKDLVFARNAACRRCGATRPADRSRSPVR</sequence>
<dbReference type="Proteomes" id="UP001178507">
    <property type="component" value="Unassembled WGS sequence"/>
</dbReference>